<gene>
    <name evidence="1" type="ORF">BJ554DRAFT_652</name>
</gene>
<keyword evidence="2" id="KW-1185">Reference proteome</keyword>
<sequence length="78" mass="8320">MQSRSEAVQAGPRPESALICVPGLRLRRAVPARARCAAAVRHSAFGGPLLPLPAAPQIQGFRPYMPVREVPVGNPKLI</sequence>
<reference evidence="1 2" key="1">
    <citation type="journal article" name="Sci. Rep.">
        <title>Genome-scale phylogenetic analyses confirm Olpidium as the closest living zoosporic fungus to the non-flagellated, terrestrial fungi.</title>
        <authorList>
            <person name="Chang Y."/>
            <person name="Rochon D."/>
            <person name="Sekimoto S."/>
            <person name="Wang Y."/>
            <person name="Chovatia M."/>
            <person name="Sandor L."/>
            <person name="Salamov A."/>
            <person name="Grigoriev I.V."/>
            <person name="Stajich J.E."/>
            <person name="Spatafora J.W."/>
        </authorList>
    </citation>
    <scope>NUCLEOTIDE SEQUENCE [LARGE SCALE GENOMIC DNA]</scope>
    <source>
        <strain evidence="1">S191</strain>
    </source>
</reference>
<protein>
    <submittedName>
        <fullName evidence="1">Uncharacterized protein</fullName>
    </submittedName>
</protein>
<organism evidence="1 2">
    <name type="scientific">Olpidium bornovanus</name>
    <dbReference type="NCBI Taxonomy" id="278681"/>
    <lineage>
        <taxon>Eukaryota</taxon>
        <taxon>Fungi</taxon>
        <taxon>Fungi incertae sedis</taxon>
        <taxon>Olpidiomycota</taxon>
        <taxon>Olpidiomycotina</taxon>
        <taxon>Olpidiomycetes</taxon>
        <taxon>Olpidiales</taxon>
        <taxon>Olpidiaceae</taxon>
        <taxon>Olpidium</taxon>
    </lineage>
</organism>
<name>A0A8H8DI13_9FUNG</name>
<accession>A0A8H8DI13</accession>
<dbReference type="EMBL" id="JAEFCI010007504">
    <property type="protein sequence ID" value="KAG5459021.1"/>
    <property type="molecule type" value="Genomic_DNA"/>
</dbReference>
<evidence type="ECO:0000313" key="1">
    <source>
        <dbReference type="EMBL" id="KAG5459021.1"/>
    </source>
</evidence>
<comment type="caution">
    <text evidence="1">The sequence shown here is derived from an EMBL/GenBank/DDBJ whole genome shotgun (WGS) entry which is preliminary data.</text>
</comment>
<dbReference type="AlphaFoldDB" id="A0A8H8DI13"/>
<evidence type="ECO:0000313" key="2">
    <source>
        <dbReference type="Proteomes" id="UP000673691"/>
    </source>
</evidence>
<dbReference type="Proteomes" id="UP000673691">
    <property type="component" value="Unassembled WGS sequence"/>
</dbReference>
<proteinExistence type="predicted"/>